<sequence length="123" mass="13847">MTDEAGKGPPYRGYHDIGGLPGGPVACVERPFDDWQKLSEAIRGALEQKNRTVSLDEIRRVFESFGEHLYETLGFYERRAEALTILLTEKEIVTREEVLTRMDAIAASRGQRVDHAARTVEAL</sequence>
<dbReference type="Pfam" id="PF21006">
    <property type="entry name" value="NHase_beta_N"/>
    <property type="match status" value="1"/>
</dbReference>
<evidence type="ECO:0000313" key="2">
    <source>
        <dbReference type="EMBL" id="AVO44153.1"/>
    </source>
</evidence>
<name>A0A2S0N885_9HYPH</name>
<accession>A0A2S0N885</accession>
<dbReference type="Gene3D" id="1.10.472.20">
    <property type="entry name" value="Nitrile hydratase, beta subunit"/>
    <property type="match status" value="1"/>
</dbReference>
<protein>
    <submittedName>
        <fullName evidence="2">Nitrile hydratase</fullName>
    </submittedName>
</protein>
<dbReference type="InterPro" id="IPR049054">
    <property type="entry name" value="CN_hydtase_beta-like_N"/>
</dbReference>
<dbReference type="AlphaFoldDB" id="A0A2S0N885"/>
<dbReference type="Proteomes" id="UP000237889">
    <property type="component" value="Chromosome"/>
</dbReference>
<dbReference type="SUPFAM" id="SSF50090">
    <property type="entry name" value="Electron transport accessory proteins"/>
    <property type="match status" value="1"/>
</dbReference>
<keyword evidence="3" id="KW-1185">Reference proteome</keyword>
<evidence type="ECO:0000259" key="1">
    <source>
        <dbReference type="Pfam" id="PF21006"/>
    </source>
</evidence>
<dbReference type="KEGG" id="phr:C6569_03215"/>
<dbReference type="InterPro" id="IPR042262">
    <property type="entry name" value="CN_hydtase_beta_C"/>
</dbReference>
<dbReference type="OrthoDB" id="7856991at2"/>
<dbReference type="EMBL" id="CP027668">
    <property type="protein sequence ID" value="AVO44153.1"/>
    <property type="molecule type" value="Genomic_DNA"/>
</dbReference>
<dbReference type="InterPro" id="IPR008990">
    <property type="entry name" value="Elect_transpt_acc-like_dom_sf"/>
</dbReference>
<proteinExistence type="predicted"/>
<dbReference type="RefSeq" id="WP_106747483.1">
    <property type="nucleotide sequence ID" value="NZ_CP027668.1"/>
</dbReference>
<organism evidence="2 3">
    <name type="scientific">Phreatobacter cathodiphilus</name>
    <dbReference type="NCBI Taxonomy" id="1868589"/>
    <lineage>
        <taxon>Bacteria</taxon>
        <taxon>Pseudomonadati</taxon>
        <taxon>Pseudomonadota</taxon>
        <taxon>Alphaproteobacteria</taxon>
        <taxon>Hyphomicrobiales</taxon>
        <taxon>Phreatobacteraceae</taxon>
        <taxon>Phreatobacter</taxon>
    </lineage>
</organism>
<reference evidence="2 3" key="1">
    <citation type="submission" date="2018-03" db="EMBL/GenBank/DDBJ databases">
        <title>Genome sequencing of Phreatobacter sp.</title>
        <authorList>
            <person name="Kim S.-J."/>
            <person name="Heo J."/>
            <person name="Kwon S.-W."/>
        </authorList>
    </citation>
    <scope>NUCLEOTIDE SEQUENCE [LARGE SCALE GENOMIC DNA]</scope>
    <source>
        <strain evidence="2 3">S-12</strain>
    </source>
</reference>
<evidence type="ECO:0000313" key="3">
    <source>
        <dbReference type="Proteomes" id="UP000237889"/>
    </source>
</evidence>
<feature type="domain" description="Nitrile hydratase beta subunit-like N-terminal" evidence="1">
    <location>
        <begin position="13"/>
        <end position="114"/>
    </location>
</feature>
<gene>
    <name evidence="2" type="ORF">C6569_03215</name>
</gene>